<comment type="caution">
    <text evidence="8">The sequence shown here is derived from an EMBL/GenBank/DDBJ whole genome shotgun (WGS) entry which is preliminary data.</text>
</comment>
<evidence type="ECO:0000259" key="6">
    <source>
        <dbReference type="PROSITE" id="PS51077"/>
    </source>
</evidence>
<proteinExistence type="predicted"/>
<dbReference type="PROSITE" id="PS51077">
    <property type="entry name" value="HTH_ICLR"/>
    <property type="match status" value="1"/>
</dbReference>
<gene>
    <name evidence="8" type="ORF">GCM10011409_06590</name>
</gene>
<evidence type="ECO:0000256" key="5">
    <source>
        <dbReference type="ARBA" id="ARBA00070406"/>
    </source>
</evidence>
<dbReference type="RefSeq" id="WP_155555191.1">
    <property type="nucleotide sequence ID" value="NZ_BMJD01000003.1"/>
</dbReference>
<dbReference type="FunFam" id="1.10.10.10:FF:000056">
    <property type="entry name" value="IclR family transcriptional regulator"/>
    <property type="match status" value="1"/>
</dbReference>
<protein>
    <recommendedName>
        <fullName evidence="5">Glycerol operon regulatory protein</fullName>
    </recommendedName>
</protein>
<dbReference type="Pfam" id="PF09339">
    <property type="entry name" value="HTH_IclR"/>
    <property type="match status" value="1"/>
</dbReference>
<dbReference type="Pfam" id="PF01614">
    <property type="entry name" value="IclR_C"/>
    <property type="match status" value="1"/>
</dbReference>
<evidence type="ECO:0000259" key="7">
    <source>
        <dbReference type="PROSITE" id="PS51078"/>
    </source>
</evidence>
<organism evidence="8 9">
    <name type="scientific">Lentibacillus populi</name>
    <dbReference type="NCBI Taxonomy" id="1827502"/>
    <lineage>
        <taxon>Bacteria</taxon>
        <taxon>Bacillati</taxon>
        <taxon>Bacillota</taxon>
        <taxon>Bacilli</taxon>
        <taxon>Bacillales</taxon>
        <taxon>Bacillaceae</taxon>
        <taxon>Lentibacillus</taxon>
    </lineage>
</organism>
<dbReference type="AlphaFoldDB" id="A0A9W5X475"/>
<keyword evidence="3" id="KW-0804">Transcription</keyword>
<dbReference type="SUPFAM" id="SSF46785">
    <property type="entry name" value="Winged helix' DNA-binding domain"/>
    <property type="match status" value="1"/>
</dbReference>
<evidence type="ECO:0000256" key="3">
    <source>
        <dbReference type="ARBA" id="ARBA00023163"/>
    </source>
</evidence>
<dbReference type="GO" id="GO:0003677">
    <property type="term" value="F:DNA binding"/>
    <property type="evidence" value="ECO:0007669"/>
    <property type="project" value="UniProtKB-KW"/>
</dbReference>
<dbReference type="GO" id="GO:0003700">
    <property type="term" value="F:DNA-binding transcription factor activity"/>
    <property type="evidence" value="ECO:0007669"/>
    <property type="project" value="TreeGrafter"/>
</dbReference>
<evidence type="ECO:0000313" key="9">
    <source>
        <dbReference type="Proteomes" id="UP000621492"/>
    </source>
</evidence>
<dbReference type="InterPro" id="IPR029016">
    <property type="entry name" value="GAF-like_dom_sf"/>
</dbReference>
<evidence type="ECO:0000256" key="4">
    <source>
        <dbReference type="ARBA" id="ARBA00058938"/>
    </source>
</evidence>
<dbReference type="InterPro" id="IPR005471">
    <property type="entry name" value="Tscrpt_reg_IclR_N"/>
</dbReference>
<dbReference type="SUPFAM" id="SSF55781">
    <property type="entry name" value="GAF domain-like"/>
    <property type="match status" value="1"/>
</dbReference>
<keyword evidence="1" id="KW-0805">Transcription regulation</keyword>
<dbReference type="GO" id="GO:0045892">
    <property type="term" value="P:negative regulation of DNA-templated transcription"/>
    <property type="evidence" value="ECO:0007669"/>
    <property type="project" value="TreeGrafter"/>
</dbReference>
<feature type="domain" description="HTH iclR-type" evidence="6">
    <location>
        <begin position="7"/>
        <end position="69"/>
    </location>
</feature>
<keyword evidence="9" id="KW-1185">Reference proteome</keyword>
<dbReference type="InterPro" id="IPR050707">
    <property type="entry name" value="HTH_MetabolicPath_Reg"/>
</dbReference>
<dbReference type="InterPro" id="IPR036388">
    <property type="entry name" value="WH-like_DNA-bd_sf"/>
</dbReference>
<dbReference type="InterPro" id="IPR014757">
    <property type="entry name" value="Tscrpt_reg_IclR_C"/>
</dbReference>
<name>A0A9W5X475_9BACI</name>
<dbReference type="PANTHER" id="PTHR30136">
    <property type="entry name" value="HELIX-TURN-HELIX TRANSCRIPTIONAL REGULATOR, ICLR FAMILY"/>
    <property type="match status" value="1"/>
</dbReference>
<feature type="domain" description="IclR-ED" evidence="7">
    <location>
        <begin position="70"/>
        <end position="253"/>
    </location>
</feature>
<dbReference type="SMART" id="SM00346">
    <property type="entry name" value="HTH_ICLR"/>
    <property type="match status" value="1"/>
</dbReference>
<accession>A0A9W5X475</accession>
<evidence type="ECO:0000256" key="1">
    <source>
        <dbReference type="ARBA" id="ARBA00023015"/>
    </source>
</evidence>
<dbReference type="Proteomes" id="UP000621492">
    <property type="component" value="Unassembled WGS sequence"/>
</dbReference>
<sequence>MSNVTTVQSVDRAIYILEKLKENPNGLGITELSVTLGVSKSTVHRLLMSLFKAGFVKQDPLTDKYQLGLKCLELGDVVSENLDVRKNASPLLNELSFKTGETVHLVVMELNEMVYIDKVESPETIRMYSRVGKRAPMHCTGVGKVFLAHLPIDEVEKIITEKSMRKFTENTLITKEDLYAQLDIIRNRGYAIDDQEHELGVKCAAAPIMDSRGTIIAAISVSTPIMRLDSNKFNYIISEVLAYSQKISESLGSFLTFN</sequence>
<reference evidence="8" key="2">
    <citation type="submission" date="2020-09" db="EMBL/GenBank/DDBJ databases">
        <authorList>
            <person name="Sun Q."/>
            <person name="Zhou Y."/>
        </authorList>
    </citation>
    <scope>NUCLEOTIDE SEQUENCE</scope>
    <source>
        <strain evidence="8">CGMCC 1.15454</strain>
    </source>
</reference>
<dbReference type="PANTHER" id="PTHR30136:SF24">
    <property type="entry name" value="HTH-TYPE TRANSCRIPTIONAL REPRESSOR ALLR"/>
    <property type="match status" value="1"/>
</dbReference>
<dbReference type="EMBL" id="BMJD01000003">
    <property type="protein sequence ID" value="GGB31897.1"/>
    <property type="molecule type" value="Genomic_DNA"/>
</dbReference>
<evidence type="ECO:0000313" key="8">
    <source>
        <dbReference type="EMBL" id="GGB31897.1"/>
    </source>
</evidence>
<keyword evidence="2" id="KW-0238">DNA-binding</keyword>
<evidence type="ECO:0000256" key="2">
    <source>
        <dbReference type="ARBA" id="ARBA00023125"/>
    </source>
</evidence>
<dbReference type="Gene3D" id="1.10.10.10">
    <property type="entry name" value="Winged helix-like DNA-binding domain superfamily/Winged helix DNA-binding domain"/>
    <property type="match status" value="1"/>
</dbReference>
<comment type="function">
    <text evidence="4">May be an activator protein for the gylABX operon.</text>
</comment>
<dbReference type="InterPro" id="IPR036390">
    <property type="entry name" value="WH_DNA-bd_sf"/>
</dbReference>
<dbReference type="PROSITE" id="PS51078">
    <property type="entry name" value="ICLR_ED"/>
    <property type="match status" value="1"/>
</dbReference>
<dbReference type="Gene3D" id="3.30.450.40">
    <property type="match status" value="1"/>
</dbReference>
<reference evidence="8" key="1">
    <citation type="journal article" date="2014" name="Int. J. Syst. Evol. Microbiol.">
        <title>Complete genome sequence of Corynebacterium casei LMG S-19264T (=DSM 44701T), isolated from a smear-ripened cheese.</title>
        <authorList>
            <consortium name="US DOE Joint Genome Institute (JGI-PGF)"/>
            <person name="Walter F."/>
            <person name="Albersmeier A."/>
            <person name="Kalinowski J."/>
            <person name="Ruckert C."/>
        </authorList>
    </citation>
    <scope>NUCLEOTIDE SEQUENCE</scope>
    <source>
        <strain evidence="8">CGMCC 1.15454</strain>
    </source>
</reference>